<protein>
    <submittedName>
        <fullName evidence="1">Uncharacterized protein</fullName>
    </submittedName>
</protein>
<evidence type="ECO:0000313" key="2">
    <source>
        <dbReference type="Proteomes" id="UP000244005"/>
    </source>
</evidence>
<evidence type="ECO:0000313" key="1">
    <source>
        <dbReference type="EMBL" id="PTQ34237.1"/>
    </source>
</evidence>
<sequence length="68" mass="7615">MDSLCVDERSRCGLYIAQSVCLSLFWTKLLIHLNSLLIVNPPLLREDTTKSEALLHVPLTGLKDLLHG</sequence>
<organism evidence="1 2">
    <name type="scientific">Marchantia polymorpha</name>
    <name type="common">Common liverwort</name>
    <name type="synonym">Marchantia aquatica</name>
    <dbReference type="NCBI Taxonomy" id="3197"/>
    <lineage>
        <taxon>Eukaryota</taxon>
        <taxon>Viridiplantae</taxon>
        <taxon>Streptophyta</taxon>
        <taxon>Embryophyta</taxon>
        <taxon>Marchantiophyta</taxon>
        <taxon>Marchantiopsida</taxon>
        <taxon>Marchantiidae</taxon>
        <taxon>Marchantiales</taxon>
        <taxon>Marchantiaceae</taxon>
        <taxon>Marchantia</taxon>
    </lineage>
</organism>
<dbReference type="Gramene" id="Mp2g15710.1">
    <property type="protein sequence ID" value="Mp2g15710.1.cds1"/>
    <property type="gene ID" value="Mp2g15710"/>
</dbReference>
<proteinExistence type="predicted"/>
<gene>
    <name evidence="1" type="ORF">MARPO_0082s0068</name>
</gene>
<accession>A0A2R6WK46</accession>
<dbReference type="EMBL" id="KZ772754">
    <property type="protein sequence ID" value="PTQ34237.1"/>
    <property type="molecule type" value="Genomic_DNA"/>
</dbReference>
<keyword evidence="2" id="KW-1185">Reference proteome</keyword>
<reference evidence="2" key="1">
    <citation type="journal article" date="2017" name="Cell">
        <title>Insights into land plant evolution garnered from the Marchantia polymorpha genome.</title>
        <authorList>
            <person name="Bowman J.L."/>
            <person name="Kohchi T."/>
            <person name="Yamato K.T."/>
            <person name="Jenkins J."/>
            <person name="Shu S."/>
            <person name="Ishizaki K."/>
            <person name="Yamaoka S."/>
            <person name="Nishihama R."/>
            <person name="Nakamura Y."/>
            <person name="Berger F."/>
            <person name="Adam C."/>
            <person name="Aki S.S."/>
            <person name="Althoff F."/>
            <person name="Araki T."/>
            <person name="Arteaga-Vazquez M.A."/>
            <person name="Balasubrmanian S."/>
            <person name="Barry K."/>
            <person name="Bauer D."/>
            <person name="Boehm C.R."/>
            <person name="Briginshaw L."/>
            <person name="Caballero-Perez J."/>
            <person name="Catarino B."/>
            <person name="Chen F."/>
            <person name="Chiyoda S."/>
            <person name="Chovatia M."/>
            <person name="Davies K.M."/>
            <person name="Delmans M."/>
            <person name="Demura T."/>
            <person name="Dierschke T."/>
            <person name="Dolan L."/>
            <person name="Dorantes-Acosta A.E."/>
            <person name="Eklund D.M."/>
            <person name="Florent S.N."/>
            <person name="Flores-Sandoval E."/>
            <person name="Fujiyama A."/>
            <person name="Fukuzawa H."/>
            <person name="Galik B."/>
            <person name="Grimanelli D."/>
            <person name="Grimwood J."/>
            <person name="Grossniklaus U."/>
            <person name="Hamada T."/>
            <person name="Haseloff J."/>
            <person name="Hetherington A.J."/>
            <person name="Higo A."/>
            <person name="Hirakawa Y."/>
            <person name="Hundley H.N."/>
            <person name="Ikeda Y."/>
            <person name="Inoue K."/>
            <person name="Inoue S.I."/>
            <person name="Ishida S."/>
            <person name="Jia Q."/>
            <person name="Kakita M."/>
            <person name="Kanazawa T."/>
            <person name="Kawai Y."/>
            <person name="Kawashima T."/>
            <person name="Kennedy M."/>
            <person name="Kinose K."/>
            <person name="Kinoshita T."/>
            <person name="Kohara Y."/>
            <person name="Koide E."/>
            <person name="Komatsu K."/>
            <person name="Kopischke S."/>
            <person name="Kubo M."/>
            <person name="Kyozuka J."/>
            <person name="Lagercrantz U."/>
            <person name="Lin S.S."/>
            <person name="Lindquist E."/>
            <person name="Lipzen A.M."/>
            <person name="Lu C.W."/>
            <person name="De Luna E."/>
            <person name="Martienssen R.A."/>
            <person name="Minamino N."/>
            <person name="Mizutani M."/>
            <person name="Mizutani M."/>
            <person name="Mochizuki N."/>
            <person name="Monte I."/>
            <person name="Mosher R."/>
            <person name="Nagasaki H."/>
            <person name="Nakagami H."/>
            <person name="Naramoto S."/>
            <person name="Nishitani K."/>
            <person name="Ohtani M."/>
            <person name="Okamoto T."/>
            <person name="Okumura M."/>
            <person name="Phillips J."/>
            <person name="Pollak B."/>
            <person name="Reinders A."/>
            <person name="Rovekamp M."/>
            <person name="Sano R."/>
            <person name="Sawa S."/>
            <person name="Schmid M.W."/>
            <person name="Shirakawa M."/>
            <person name="Solano R."/>
            <person name="Spunde A."/>
            <person name="Suetsugu N."/>
            <person name="Sugano S."/>
            <person name="Sugiyama A."/>
            <person name="Sun R."/>
            <person name="Suzuki Y."/>
            <person name="Takenaka M."/>
            <person name="Takezawa D."/>
            <person name="Tomogane H."/>
            <person name="Tsuzuki M."/>
            <person name="Ueda T."/>
            <person name="Umeda M."/>
            <person name="Ward J.M."/>
            <person name="Watanabe Y."/>
            <person name="Yazaki K."/>
            <person name="Yokoyama R."/>
            <person name="Yoshitake Y."/>
            <person name="Yotsui I."/>
            <person name="Zachgo S."/>
            <person name="Schmutz J."/>
        </authorList>
    </citation>
    <scope>NUCLEOTIDE SEQUENCE [LARGE SCALE GENOMIC DNA]</scope>
    <source>
        <strain evidence="2">Tak-1</strain>
    </source>
</reference>
<dbReference type="Proteomes" id="UP000244005">
    <property type="component" value="Unassembled WGS sequence"/>
</dbReference>
<dbReference type="AlphaFoldDB" id="A0A2R6WK46"/>
<name>A0A2R6WK46_MARPO</name>